<protein>
    <submittedName>
        <fullName evidence="1">Uncharacterized protein</fullName>
    </submittedName>
</protein>
<dbReference type="OMA" id="ATEDHMC"/>
<evidence type="ECO:0000313" key="1">
    <source>
        <dbReference type="EMBL" id="EMS51259.1"/>
    </source>
</evidence>
<sequence length="248" mass="26880">MATGASRPLRSALLLLQFRCAAIAKGRLLLSILPIWSIGGEPGCARRRWRPASVPRNPTRSSVEAMTSPPRLIKESISRWCMLDAAEDHRCIAGSFNLARRLPSSLDFTGRTAMALCSSHIRSPEPELSGHYNTLFSRRIAPAPATLKLKSYGKQCDLQGLFGEILCNCGTAINHISADLGSKALRASDKSSLSSFSKMVTWSGLTGSLKAIKVKRGIKLLKPLLPFVDCSCLLVTAFATAERANPRS</sequence>
<name>M7ZT33_TRIUA</name>
<organism evidence="1">
    <name type="scientific">Triticum urartu</name>
    <name type="common">Red wild einkorn</name>
    <name type="synonym">Crithodium urartu</name>
    <dbReference type="NCBI Taxonomy" id="4572"/>
    <lineage>
        <taxon>Eukaryota</taxon>
        <taxon>Viridiplantae</taxon>
        <taxon>Streptophyta</taxon>
        <taxon>Embryophyta</taxon>
        <taxon>Tracheophyta</taxon>
        <taxon>Spermatophyta</taxon>
        <taxon>Magnoliopsida</taxon>
        <taxon>Liliopsida</taxon>
        <taxon>Poales</taxon>
        <taxon>Poaceae</taxon>
        <taxon>BOP clade</taxon>
        <taxon>Pooideae</taxon>
        <taxon>Triticodae</taxon>
        <taxon>Triticeae</taxon>
        <taxon>Triticinae</taxon>
        <taxon>Triticum</taxon>
    </lineage>
</organism>
<reference evidence="1" key="1">
    <citation type="journal article" date="2013" name="Nature">
        <title>Draft genome of the wheat A-genome progenitor Triticum urartu.</title>
        <authorList>
            <person name="Ling H.Q."/>
            <person name="Zhao S."/>
            <person name="Liu D."/>
            <person name="Wang J."/>
            <person name="Sun H."/>
            <person name="Zhang C."/>
            <person name="Fan H."/>
            <person name="Li D."/>
            <person name="Dong L."/>
            <person name="Tao Y."/>
            <person name="Gao C."/>
            <person name="Wu H."/>
            <person name="Li Y."/>
            <person name="Cui Y."/>
            <person name="Guo X."/>
            <person name="Zheng S."/>
            <person name="Wang B."/>
            <person name="Yu K."/>
            <person name="Liang Q."/>
            <person name="Yang W."/>
            <person name="Lou X."/>
            <person name="Chen J."/>
            <person name="Feng M."/>
            <person name="Jian J."/>
            <person name="Zhang X."/>
            <person name="Luo G."/>
            <person name="Jiang Y."/>
            <person name="Liu J."/>
            <person name="Wang Z."/>
            <person name="Sha Y."/>
            <person name="Zhang B."/>
            <person name="Wu H."/>
            <person name="Tang D."/>
            <person name="Shen Q."/>
            <person name="Xue P."/>
            <person name="Zou S."/>
            <person name="Wang X."/>
            <person name="Liu X."/>
            <person name="Wang F."/>
            <person name="Yang Y."/>
            <person name="An X."/>
            <person name="Dong Z."/>
            <person name="Zhang K."/>
            <person name="Zhang X."/>
            <person name="Luo M.C."/>
            <person name="Dvorak J."/>
            <person name="Tong Y."/>
            <person name="Wang J."/>
            <person name="Yang H."/>
            <person name="Li Z."/>
            <person name="Wang D."/>
            <person name="Zhang A."/>
            <person name="Wang J."/>
        </authorList>
    </citation>
    <scope>NUCLEOTIDE SEQUENCE</scope>
</reference>
<accession>M7ZT33</accession>
<gene>
    <name evidence="1" type="ORF">TRIUR3_33052</name>
</gene>
<dbReference type="AlphaFoldDB" id="M7ZT33"/>
<dbReference type="EMBL" id="KD222228">
    <property type="protein sequence ID" value="EMS51259.1"/>
    <property type="molecule type" value="Genomic_DNA"/>
</dbReference>
<proteinExistence type="predicted"/>